<evidence type="ECO:0008006" key="4">
    <source>
        <dbReference type="Google" id="ProtNLM"/>
    </source>
</evidence>
<gene>
    <name evidence="2" type="ORF">JBS370_LOCUS23715</name>
    <name evidence="1" type="ORF">ZHD862_LOCUS22201</name>
</gene>
<protein>
    <recommendedName>
        <fullName evidence="4">DUF4817 domain-containing protein</fullName>
    </recommendedName>
</protein>
<dbReference type="AlphaFoldDB" id="A0A814VCF4"/>
<dbReference type="Proteomes" id="UP000663864">
    <property type="component" value="Unassembled WGS sequence"/>
</dbReference>
<name>A0A814VCF4_9BILA</name>
<reference evidence="1" key="1">
    <citation type="submission" date="2021-02" db="EMBL/GenBank/DDBJ databases">
        <authorList>
            <person name="Nowell W R."/>
        </authorList>
    </citation>
    <scope>NUCLEOTIDE SEQUENCE</scope>
</reference>
<dbReference type="EMBL" id="CAJNOT010001370">
    <property type="protein sequence ID" value="CAF1189141.1"/>
    <property type="molecule type" value="Genomic_DNA"/>
</dbReference>
<dbReference type="EMBL" id="CAJOBD010003546">
    <property type="protein sequence ID" value="CAF3954325.1"/>
    <property type="molecule type" value="Genomic_DNA"/>
</dbReference>
<evidence type="ECO:0000313" key="3">
    <source>
        <dbReference type="Proteomes" id="UP000663864"/>
    </source>
</evidence>
<accession>A0A814VCF4</accession>
<dbReference type="Proteomes" id="UP000663836">
    <property type="component" value="Unassembled WGS sequence"/>
</dbReference>
<organism evidence="1 3">
    <name type="scientific">Rotaria sordida</name>
    <dbReference type="NCBI Taxonomy" id="392033"/>
    <lineage>
        <taxon>Eukaryota</taxon>
        <taxon>Metazoa</taxon>
        <taxon>Spiralia</taxon>
        <taxon>Gnathifera</taxon>
        <taxon>Rotifera</taxon>
        <taxon>Eurotatoria</taxon>
        <taxon>Bdelloidea</taxon>
        <taxon>Philodinida</taxon>
        <taxon>Philodinidae</taxon>
        <taxon>Rotaria</taxon>
    </lineage>
</organism>
<sequence length="106" mass="12328">MMVKLEYPSLVRRHFQRGNLPYIPTEKMIKAIYNKFLRTGSVHDRERSGRSRSAKAEKVEEIAEVLTNNPINSICGVSRKVNISKLVVHQTMRELLGYKPYKMHLT</sequence>
<comment type="caution">
    <text evidence="1">The sequence shown here is derived from an EMBL/GenBank/DDBJ whole genome shotgun (WGS) entry which is preliminary data.</text>
</comment>
<evidence type="ECO:0000313" key="2">
    <source>
        <dbReference type="EMBL" id="CAF3954325.1"/>
    </source>
</evidence>
<evidence type="ECO:0000313" key="1">
    <source>
        <dbReference type="EMBL" id="CAF1189141.1"/>
    </source>
</evidence>
<proteinExistence type="predicted"/>